<dbReference type="AlphaFoldDB" id="A0A5M3N365"/>
<dbReference type="GO" id="GO:0004523">
    <property type="term" value="F:RNA-DNA hybrid ribonuclease activity"/>
    <property type="evidence" value="ECO:0007669"/>
    <property type="project" value="InterPro"/>
</dbReference>
<dbReference type="GeneID" id="19206826"/>
<dbReference type="InterPro" id="IPR002156">
    <property type="entry name" value="RNaseH_domain"/>
</dbReference>
<dbReference type="PROSITE" id="PS50879">
    <property type="entry name" value="RNASE_H_1"/>
    <property type="match status" value="1"/>
</dbReference>
<sequence length="89" mass="10177">LRWIAGHEGVDGNEQADLEAKAAASSPRQSSNPRELPTFLRRKTLPRSAAALKQDYRTVLYERWKEQWLQSARSRHLVEIDSSLPSGKY</sequence>
<dbReference type="Proteomes" id="UP000053558">
    <property type="component" value="Unassembled WGS sequence"/>
</dbReference>
<reference evidence="4" key="1">
    <citation type="journal article" date="2012" name="Science">
        <title>The Paleozoic origin of enzymatic lignin decomposition reconstructed from 31 fungal genomes.</title>
        <authorList>
            <person name="Floudas D."/>
            <person name="Binder M."/>
            <person name="Riley R."/>
            <person name="Barry K."/>
            <person name="Blanchette R.A."/>
            <person name="Henrissat B."/>
            <person name="Martinez A.T."/>
            <person name="Otillar R."/>
            <person name="Spatafora J.W."/>
            <person name="Yadav J.S."/>
            <person name="Aerts A."/>
            <person name="Benoit I."/>
            <person name="Boyd A."/>
            <person name="Carlson A."/>
            <person name="Copeland A."/>
            <person name="Coutinho P.M."/>
            <person name="de Vries R.P."/>
            <person name="Ferreira P."/>
            <person name="Findley K."/>
            <person name="Foster B."/>
            <person name="Gaskell J."/>
            <person name="Glotzer D."/>
            <person name="Gorecki P."/>
            <person name="Heitman J."/>
            <person name="Hesse C."/>
            <person name="Hori C."/>
            <person name="Igarashi K."/>
            <person name="Jurgens J.A."/>
            <person name="Kallen N."/>
            <person name="Kersten P."/>
            <person name="Kohler A."/>
            <person name="Kuees U."/>
            <person name="Kumar T.K.A."/>
            <person name="Kuo A."/>
            <person name="LaButti K."/>
            <person name="Larrondo L.F."/>
            <person name="Lindquist E."/>
            <person name="Ling A."/>
            <person name="Lombard V."/>
            <person name="Lucas S."/>
            <person name="Lundell T."/>
            <person name="Martin R."/>
            <person name="McLaughlin D.J."/>
            <person name="Morgenstern I."/>
            <person name="Morin E."/>
            <person name="Murat C."/>
            <person name="Nagy L.G."/>
            <person name="Nolan M."/>
            <person name="Ohm R.A."/>
            <person name="Patyshakuliyeva A."/>
            <person name="Rokas A."/>
            <person name="Ruiz-Duenas F.J."/>
            <person name="Sabat G."/>
            <person name="Salamov A."/>
            <person name="Samejima M."/>
            <person name="Schmutz J."/>
            <person name="Slot J.C."/>
            <person name="St John F."/>
            <person name="Stenlid J."/>
            <person name="Sun H."/>
            <person name="Sun S."/>
            <person name="Syed K."/>
            <person name="Tsang A."/>
            <person name="Wiebenga A."/>
            <person name="Young D."/>
            <person name="Pisabarro A."/>
            <person name="Eastwood D.C."/>
            <person name="Martin F."/>
            <person name="Cullen D."/>
            <person name="Grigoriev I.V."/>
            <person name="Hibbett D.S."/>
        </authorList>
    </citation>
    <scope>NUCLEOTIDE SEQUENCE [LARGE SCALE GENOMIC DNA]</scope>
    <source>
        <strain evidence="4">RWD-64-598 SS2</strain>
    </source>
</reference>
<evidence type="ECO:0000313" key="3">
    <source>
        <dbReference type="EMBL" id="EIW85808.1"/>
    </source>
</evidence>
<protein>
    <recommendedName>
        <fullName evidence="2">RNase H type-1 domain-containing protein</fullName>
    </recommendedName>
</protein>
<evidence type="ECO:0000313" key="4">
    <source>
        <dbReference type="Proteomes" id="UP000053558"/>
    </source>
</evidence>
<feature type="region of interest" description="Disordered" evidence="1">
    <location>
        <begin position="1"/>
        <end position="40"/>
    </location>
</feature>
<accession>A0A5M3N365</accession>
<feature type="non-terminal residue" evidence="3">
    <location>
        <position position="1"/>
    </location>
</feature>
<feature type="non-terminal residue" evidence="3">
    <location>
        <position position="89"/>
    </location>
</feature>
<dbReference type="GO" id="GO:0003676">
    <property type="term" value="F:nucleic acid binding"/>
    <property type="evidence" value="ECO:0007669"/>
    <property type="project" value="InterPro"/>
</dbReference>
<feature type="domain" description="RNase H type-1" evidence="2">
    <location>
        <begin position="1"/>
        <end position="25"/>
    </location>
</feature>
<dbReference type="KEGG" id="cput:CONPUDRAFT_37666"/>
<dbReference type="OMA" id="TELWQAS"/>
<evidence type="ECO:0000259" key="2">
    <source>
        <dbReference type="PROSITE" id="PS50879"/>
    </source>
</evidence>
<dbReference type="EMBL" id="JH711574">
    <property type="protein sequence ID" value="EIW85808.1"/>
    <property type="molecule type" value="Genomic_DNA"/>
</dbReference>
<name>A0A5M3N365_CONPW</name>
<organism evidence="3 4">
    <name type="scientific">Coniophora puteana (strain RWD-64-598)</name>
    <name type="common">Brown rot fungus</name>
    <dbReference type="NCBI Taxonomy" id="741705"/>
    <lineage>
        <taxon>Eukaryota</taxon>
        <taxon>Fungi</taxon>
        <taxon>Dikarya</taxon>
        <taxon>Basidiomycota</taxon>
        <taxon>Agaricomycotina</taxon>
        <taxon>Agaricomycetes</taxon>
        <taxon>Agaricomycetidae</taxon>
        <taxon>Boletales</taxon>
        <taxon>Coniophorineae</taxon>
        <taxon>Coniophoraceae</taxon>
        <taxon>Coniophora</taxon>
    </lineage>
</organism>
<evidence type="ECO:0000256" key="1">
    <source>
        <dbReference type="SAM" id="MobiDB-lite"/>
    </source>
</evidence>
<dbReference type="Gene3D" id="3.30.420.10">
    <property type="entry name" value="Ribonuclease H-like superfamily/Ribonuclease H"/>
    <property type="match status" value="1"/>
</dbReference>
<gene>
    <name evidence="3" type="ORF">CONPUDRAFT_37666</name>
</gene>
<dbReference type="RefSeq" id="XP_007763974.1">
    <property type="nucleotide sequence ID" value="XM_007765784.1"/>
</dbReference>
<keyword evidence="4" id="KW-1185">Reference proteome</keyword>
<comment type="caution">
    <text evidence="3">The sequence shown here is derived from an EMBL/GenBank/DDBJ whole genome shotgun (WGS) entry which is preliminary data.</text>
</comment>
<proteinExistence type="predicted"/>
<dbReference type="OrthoDB" id="3265515at2759"/>
<dbReference type="InterPro" id="IPR036397">
    <property type="entry name" value="RNaseH_sf"/>
</dbReference>